<dbReference type="GO" id="GO:0003700">
    <property type="term" value="F:DNA-binding transcription factor activity"/>
    <property type="evidence" value="ECO:0007669"/>
    <property type="project" value="InterPro"/>
</dbReference>
<dbReference type="InterPro" id="IPR000524">
    <property type="entry name" value="Tscrpt_reg_HTH_GntR"/>
</dbReference>
<sequence length="500" mass="54114">MTQANFNHTNPAGTRPADTDPLYRQLADQYRRAIGSGVLRPGDRMPSMRAFMQRHGVSLATATESYRVLERAALIDARPRAGYFVRAQHTAALPAASEPDLANLPRAAQFVGIHSTISSIVSTFQRYPDALNLGGATASPDLFPTDALQKAALRALRSKPTLLTAAGPDQGDPGLRAIIARRALAAGIQIGPDDIIMTHGGIEAVNLALRAVTQPGDTVAVESPCFFGLLQALESLGLRALEIPVSPTTGLSVEALAFALQTHPDIKAVVVVPNLQNPLGSVMPDAHKASLVELCSRAGVALIEDDPYRELVDAAQPPKSLKAWDTDGTVIHCTSFNKSLAPGMRVGWLNGGRWHPRIGMLKFAQSRHNEQLSQVVLAGFLETNAYERHLRRLRESLRIQRERMAAAVAASFPDGTRFTPPRGGMFFWIELPRKVSSAAFFEAALADDIRVMPGTVFSNSGRFDHFIRLSCPSTDLDLADEAIRRLGRLAARMPEHASVP</sequence>
<dbReference type="SUPFAM" id="SSF46785">
    <property type="entry name" value="Winged helix' DNA-binding domain"/>
    <property type="match status" value="1"/>
</dbReference>
<evidence type="ECO:0000256" key="4">
    <source>
        <dbReference type="ARBA" id="ARBA00023125"/>
    </source>
</evidence>
<dbReference type="PROSITE" id="PS50949">
    <property type="entry name" value="HTH_GNTR"/>
    <property type="match status" value="1"/>
</dbReference>
<evidence type="ECO:0000256" key="1">
    <source>
        <dbReference type="ARBA" id="ARBA00005384"/>
    </source>
</evidence>
<dbReference type="InterPro" id="IPR036388">
    <property type="entry name" value="WH-like_DNA-bd_sf"/>
</dbReference>
<dbReference type="PANTHER" id="PTHR46577:SF2">
    <property type="entry name" value="TRANSCRIPTIONAL REGULATORY PROTEIN"/>
    <property type="match status" value="1"/>
</dbReference>
<dbReference type="InterPro" id="IPR015424">
    <property type="entry name" value="PyrdxlP-dep_Trfase"/>
</dbReference>
<dbReference type="GO" id="GO:0030170">
    <property type="term" value="F:pyridoxal phosphate binding"/>
    <property type="evidence" value="ECO:0007669"/>
    <property type="project" value="InterPro"/>
</dbReference>
<comment type="similarity">
    <text evidence="1">In the C-terminal section; belongs to the class-I pyridoxal-phosphate-dependent aminotransferase family.</text>
</comment>
<dbReference type="SUPFAM" id="SSF53383">
    <property type="entry name" value="PLP-dependent transferases"/>
    <property type="match status" value="1"/>
</dbReference>
<dbReference type="RefSeq" id="WP_074763969.1">
    <property type="nucleotide sequence ID" value="NZ_FNKP01000001.1"/>
</dbReference>
<dbReference type="Gene3D" id="3.40.640.10">
    <property type="entry name" value="Type I PLP-dependent aspartate aminotransferase-like (Major domain)"/>
    <property type="match status" value="1"/>
</dbReference>
<dbReference type="Gene3D" id="3.90.1150.10">
    <property type="entry name" value="Aspartate Aminotransferase, domain 1"/>
    <property type="match status" value="1"/>
</dbReference>
<organism evidence="8 9">
    <name type="scientific">Paraburkholderia fungorum</name>
    <dbReference type="NCBI Taxonomy" id="134537"/>
    <lineage>
        <taxon>Bacteria</taxon>
        <taxon>Pseudomonadati</taxon>
        <taxon>Pseudomonadota</taxon>
        <taxon>Betaproteobacteria</taxon>
        <taxon>Burkholderiales</taxon>
        <taxon>Burkholderiaceae</taxon>
        <taxon>Paraburkholderia</taxon>
    </lineage>
</organism>
<keyword evidence="2" id="KW-0663">Pyridoxal phosphate</keyword>
<dbReference type="GO" id="GO:0003677">
    <property type="term" value="F:DNA binding"/>
    <property type="evidence" value="ECO:0007669"/>
    <property type="project" value="UniProtKB-KW"/>
</dbReference>
<evidence type="ECO:0000256" key="3">
    <source>
        <dbReference type="ARBA" id="ARBA00023015"/>
    </source>
</evidence>
<gene>
    <name evidence="8" type="ORF">SAMN05443245_1806</name>
</gene>
<reference evidence="9" key="1">
    <citation type="submission" date="2016-10" db="EMBL/GenBank/DDBJ databases">
        <authorList>
            <person name="Varghese N."/>
        </authorList>
    </citation>
    <scope>NUCLEOTIDE SEQUENCE [LARGE SCALE GENOMIC DNA]</scope>
    <source>
        <strain evidence="9">GAS106B</strain>
    </source>
</reference>
<dbReference type="CDD" id="cd07377">
    <property type="entry name" value="WHTH_GntR"/>
    <property type="match status" value="1"/>
</dbReference>
<keyword evidence="8" id="KW-0032">Aminotransferase</keyword>
<dbReference type="GO" id="GO:0008483">
    <property type="term" value="F:transaminase activity"/>
    <property type="evidence" value="ECO:0007669"/>
    <property type="project" value="UniProtKB-KW"/>
</dbReference>
<proteinExistence type="inferred from homology"/>
<evidence type="ECO:0000259" key="7">
    <source>
        <dbReference type="PROSITE" id="PS50949"/>
    </source>
</evidence>
<dbReference type="OrthoDB" id="9804020at2"/>
<dbReference type="InterPro" id="IPR004839">
    <property type="entry name" value="Aminotransferase_I/II_large"/>
</dbReference>
<keyword evidence="4 8" id="KW-0238">DNA-binding</keyword>
<feature type="compositionally biased region" description="Polar residues" evidence="6">
    <location>
        <begin position="1"/>
        <end position="12"/>
    </location>
</feature>
<dbReference type="AlphaFoldDB" id="A0A1H1BTJ4"/>
<keyword evidence="9" id="KW-1185">Reference proteome</keyword>
<dbReference type="Proteomes" id="UP000183487">
    <property type="component" value="Unassembled WGS sequence"/>
</dbReference>
<feature type="region of interest" description="Disordered" evidence="6">
    <location>
        <begin position="1"/>
        <end position="20"/>
    </location>
</feature>
<evidence type="ECO:0000256" key="2">
    <source>
        <dbReference type="ARBA" id="ARBA00022898"/>
    </source>
</evidence>
<dbReference type="PANTHER" id="PTHR46577">
    <property type="entry name" value="HTH-TYPE TRANSCRIPTIONAL REGULATORY PROTEIN GABR"/>
    <property type="match status" value="1"/>
</dbReference>
<dbReference type="InterPro" id="IPR036390">
    <property type="entry name" value="WH_DNA-bd_sf"/>
</dbReference>
<feature type="domain" description="HTH gntR-type" evidence="7">
    <location>
        <begin position="20"/>
        <end position="88"/>
    </location>
</feature>
<evidence type="ECO:0000256" key="5">
    <source>
        <dbReference type="ARBA" id="ARBA00023163"/>
    </source>
</evidence>
<dbReference type="Pfam" id="PF00155">
    <property type="entry name" value="Aminotran_1_2"/>
    <property type="match status" value="1"/>
</dbReference>
<name>A0A1H1BTJ4_9BURK</name>
<dbReference type="CDD" id="cd00609">
    <property type="entry name" value="AAT_like"/>
    <property type="match status" value="1"/>
</dbReference>
<dbReference type="InterPro" id="IPR015421">
    <property type="entry name" value="PyrdxlP-dep_Trfase_major"/>
</dbReference>
<dbReference type="InterPro" id="IPR051446">
    <property type="entry name" value="HTH_trans_reg/aminotransferase"/>
</dbReference>
<keyword evidence="3" id="KW-0805">Transcription regulation</keyword>
<accession>A0A1H1BTJ4</accession>
<dbReference type="InterPro" id="IPR015422">
    <property type="entry name" value="PyrdxlP-dep_Trfase_small"/>
</dbReference>
<evidence type="ECO:0000313" key="8">
    <source>
        <dbReference type="EMBL" id="SDQ55219.1"/>
    </source>
</evidence>
<evidence type="ECO:0000256" key="6">
    <source>
        <dbReference type="SAM" id="MobiDB-lite"/>
    </source>
</evidence>
<dbReference type="Pfam" id="PF00392">
    <property type="entry name" value="GntR"/>
    <property type="match status" value="1"/>
</dbReference>
<keyword evidence="8" id="KW-0808">Transferase</keyword>
<dbReference type="SMART" id="SM00345">
    <property type="entry name" value="HTH_GNTR"/>
    <property type="match status" value="1"/>
</dbReference>
<evidence type="ECO:0000313" key="9">
    <source>
        <dbReference type="Proteomes" id="UP000183487"/>
    </source>
</evidence>
<dbReference type="Gene3D" id="1.10.10.10">
    <property type="entry name" value="Winged helix-like DNA-binding domain superfamily/Winged helix DNA-binding domain"/>
    <property type="match status" value="1"/>
</dbReference>
<protein>
    <submittedName>
        <fullName evidence="8">DNA-binding transcriptional regulator, MocR family, contains an aminotransferase domain</fullName>
    </submittedName>
</protein>
<keyword evidence="5" id="KW-0804">Transcription</keyword>
<dbReference type="EMBL" id="FNKP01000001">
    <property type="protein sequence ID" value="SDQ55219.1"/>
    <property type="molecule type" value="Genomic_DNA"/>
</dbReference>